<proteinExistence type="predicted"/>
<keyword evidence="3" id="KW-1185">Reference proteome</keyword>
<evidence type="ECO:0000313" key="3">
    <source>
        <dbReference type="Proteomes" id="UP000799753"/>
    </source>
</evidence>
<feature type="compositionally biased region" description="Basic residues" evidence="1">
    <location>
        <begin position="198"/>
        <end position="217"/>
    </location>
</feature>
<dbReference type="Proteomes" id="UP000799753">
    <property type="component" value="Unassembled WGS sequence"/>
</dbReference>
<dbReference type="AlphaFoldDB" id="A0A6A6RM25"/>
<name>A0A6A6RM25_9PLEO</name>
<feature type="region of interest" description="Disordered" evidence="1">
    <location>
        <begin position="177"/>
        <end position="233"/>
    </location>
</feature>
<feature type="compositionally biased region" description="Basic and acidic residues" evidence="1">
    <location>
        <begin position="180"/>
        <end position="197"/>
    </location>
</feature>
<feature type="compositionally biased region" description="Polar residues" evidence="1">
    <location>
        <begin position="218"/>
        <end position="233"/>
    </location>
</feature>
<protein>
    <submittedName>
        <fullName evidence="2">Uncharacterized protein</fullName>
    </submittedName>
</protein>
<reference evidence="2" key="1">
    <citation type="journal article" date="2020" name="Stud. Mycol.">
        <title>101 Dothideomycetes genomes: a test case for predicting lifestyles and emergence of pathogens.</title>
        <authorList>
            <person name="Haridas S."/>
            <person name="Albert R."/>
            <person name="Binder M."/>
            <person name="Bloem J."/>
            <person name="Labutti K."/>
            <person name="Salamov A."/>
            <person name="Andreopoulos B."/>
            <person name="Baker S."/>
            <person name="Barry K."/>
            <person name="Bills G."/>
            <person name="Bluhm B."/>
            <person name="Cannon C."/>
            <person name="Castanera R."/>
            <person name="Culley D."/>
            <person name="Daum C."/>
            <person name="Ezra D."/>
            <person name="Gonzalez J."/>
            <person name="Henrissat B."/>
            <person name="Kuo A."/>
            <person name="Liang C."/>
            <person name="Lipzen A."/>
            <person name="Lutzoni F."/>
            <person name="Magnuson J."/>
            <person name="Mondo S."/>
            <person name="Nolan M."/>
            <person name="Ohm R."/>
            <person name="Pangilinan J."/>
            <person name="Park H.-J."/>
            <person name="Ramirez L."/>
            <person name="Alfaro M."/>
            <person name="Sun H."/>
            <person name="Tritt A."/>
            <person name="Yoshinaga Y."/>
            <person name="Zwiers L.-H."/>
            <person name="Turgeon B."/>
            <person name="Goodwin S."/>
            <person name="Spatafora J."/>
            <person name="Crous P."/>
            <person name="Grigoriev I."/>
        </authorList>
    </citation>
    <scope>NUCLEOTIDE SEQUENCE</scope>
    <source>
        <strain evidence="2">CBS 473.64</strain>
    </source>
</reference>
<gene>
    <name evidence="2" type="ORF">P280DRAFT_473125</name>
</gene>
<organism evidence="2 3">
    <name type="scientific">Massarina eburnea CBS 473.64</name>
    <dbReference type="NCBI Taxonomy" id="1395130"/>
    <lineage>
        <taxon>Eukaryota</taxon>
        <taxon>Fungi</taxon>
        <taxon>Dikarya</taxon>
        <taxon>Ascomycota</taxon>
        <taxon>Pezizomycotina</taxon>
        <taxon>Dothideomycetes</taxon>
        <taxon>Pleosporomycetidae</taxon>
        <taxon>Pleosporales</taxon>
        <taxon>Massarineae</taxon>
        <taxon>Massarinaceae</taxon>
        <taxon>Massarina</taxon>
    </lineage>
</organism>
<accession>A0A6A6RM25</accession>
<sequence length="233" mass="25873">MPGFRPASFFTALYAHSSTLQSLHIGFFTHELHDVPAPAPGTRWPEPLNLDIDARAAHGDNGSAVDEMLKGASGEASRLESLRFEWPKCDLGGCGFGGIGWDYALPKLHKLKISSNESPHSIAQWFSKEAAQPIHELVISVIPNFTGILKDLVNVAGDRLEALESLEVVENVSAWRPKKAQTDSDRDSESDGEEKTGRVKRRLWRRRRQAQRKRKIKTAQSTSSKLYCHTSSA</sequence>
<evidence type="ECO:0000256" key="1">
    <source>
        <dbReference type="SAM" id="MobiDB-lite"/>
    </source>
</evidence>
<evidence type="ECO:0000313" key="2">
    <source>
        <dbReference type="EMBL" id="KAF2636276.1"/>
    </source>
</evidence>
<dbReference type="OrthoDB" id="3929397at2759"/>
<dbReference type="EMBL" id="MU006799">
    <property type="protein sequence ID" value="KAF2636276.1"/>
    <property type="molecule type" value="Genomic_DNA"/>
</dbReference>